<sequence length="1216" mass="132732">MQSLLNELPGKGQLTSLLDGKFTPSAVGADGMREINAGAIKDDLAAATPDGTSPAVSLPVMPQGLTKEGFTGRINAPLDQLGGVNRNALIGDVTSKPLPINLPAPTFDVNGTMGKITNAVIPVQVDTPTTTPDLPWLDVDSFTAPLRKLADAGASTPMRILGMLLKIVESFKNTLTDPAKMTELTTEALAEIYVVQLRTLRHNLPLYSLTATNTLLSSGYLKSYQQALDALEKSQDIDAFQQLSRSTLLSGLSQIQQSDKTLQRMLVKDVAQLQQALTQVLDFGATDDVFLQAYFDQLTARTGQVLGAITSPIKELTDMANDIVKYLEAAAKKAEEAARNVSTAIETNIQSVSGVLNGLQTQITNVTAEIEAFLSQVDVGPVVRQIKDGCNRISSVIEQFFVRIEELKLKLDAAVKNVQDNVDAKLTQTFNTLEQQIRQLLGKISEVLNRPDVQDALNKARQGIEDFKTKIGDASLKPVFDLVIEQTTKLEGNVRAIDVASMGTPQKTALKVGAKVIEAVKVDEIVKPELLDAFRQIREPLQELVNLLKNQVLVIERMIDEFNPGTIATDAILNSAPYQLVIKTLEEFKPSELLAPLKDANAELAKLVAKLDPEIILNELQRLYDQLYSLVETLSPESLNQLINKAINVASKELTNIRDYEIDSLLSTIKSAVSLEKLLAKTGLQDLADAEFWTMLKKVLGGDYLDEVSAAMDSIEASLRANAATLTFPNVADEIAKTREAFQLELGVTSTNLDAAATTLSQTIATAAAEIEGLQVRRRTLMQTYDLSTGTGLMLRDLDLAPLTALSTTLGQVTGSTKTALNSCIGVYKPVIKAEESRIIALNESVLQNVVAAMFKRQFGDPVRKFVTDVKVQLQPFKDAITAIQKILTTVTKLPAQIDAAVANVLDTLGRSIKQVITDILALIETIRTSLISVIKTTYETVKRSVEAFSPMWLLNSVSASDFSGQGLMALALRIRNPSGDRLAALVQTKLTAAALELLQNQAAGSLSEVNATNVLQAINDTLRDATISTQTTVDQVTQQLSSAIGLIEAKPAETRSASEMQQLYRYLALKGQLGRAWYELSRTPTNQNRLIRLNRVLFEASYPSDLGMSLQSLHPFIVEEIAHLYPEETVKRLDVIYKIIIDKIKGLPDQLIRRPLDDEFNKIKQLLHKTFDIEGLFNVIDIKLAGLDGDLEKGLDRLSDAYGQLLNTLDERLAG</sequence>
<protein>
    <submittedName>
        <fullName evidence="2">Uncharacterized protein</fullName>
    </submittedName>
</protein>
<evidence type="ECO:0000256" key="1">
    <source>
        <dbReference type="SAM" id="Coils"/>
    </source>
</evidence>
<comment type="caution">
    <text evidence="2">The sequence shown here is derived from an EMBL/GenBank/DDBJ whole genome shotgun (WGS) entry which is preliminary data.</text>
</comment>
<proteinExistence type="predicted"/>
<dbReference type="RefSeq" id="WP_345721754.1">
    <property type="nucleotide sequence ID" value="NZ_BAABRU010000006.1"/>
</dbReference>
<keyword evidence="3" id="KW-1185">Reference proteome</keyword>
<dbReference type="EMBL" id="BAABRU010000006">
    <property type="protein sequence ID" value="GAA5528142.1"/>
    <property type="molecule type" value="Genomic_DNA"/>
</dbReference>
<evidence type="ECO:0000313" key="3">
    <source>
        <dbReference type="Proteomes" id="UP001428290"/>
    </source>
</evidence>
<accession>A0ABP9WY78</accession>
<feature type="coiled-coil region" evidence="1">
    <location>
        <begin position="397"/>
        <end position="450"/>
    </location>
</feature>
<evidence type="ECO:0000313" key="2">
    <source>
        <dbReference type="EMBL" id="GAA5528142.1"/>
    </source>
</evidence>
<gene>
    <name evidence="2" type="ORF">Hgul01_01939</name>
</gene>
<reference evidence="2 3" key="1">
    <citation type="submission" date="2024-02" db="EMBL/GenBank/DDBJ databases">
        <title>Herpetosiphon gulosus NBRC 112829.</title>
        <authorList>
            <person name="Ichikawa N."/>
            <person name="Katano-Makiyama Y."/>
            <person name="Hidaka K."/>
        </authorList>
    </citation>
    <scope>NUCLEOTIDE SEQUENCE [LARGE SCALE GENOMIC DNA]</scope>
    <source>
        <strain evidence="2 3">NBRC 112829</strain>
    </source>
</reference>
<name>A0ABP9WY78_9CHLR</name>
<dbReference type="Proteomes" id="UP001428290">
    <property type="component" value="Unassembled WGS sequence"/>
</dbReference>
<organism evidence="2 3">
    <name type="scientific">Herpetosiphon gulosus</name>
    <dbReference type="NCBI Taxonomy" id="1973496"/>
    <lineage>
        <taxon>Bacteria</taxon>
        <taxon>Bacillati</taxon>
        <taxon>Chloroflexota</taxon>
        <taxon>Chloroflexia</taxon>
        <taxon>Herpetosiphonales</taxon>
        <taxon>Herpetosiphonaceae</taxon>
        <taxon>Herpetosiphon</taxon>
    </lineage>
</organism>
<keyword evidence="1" id="KW-0175">Coiled coil</keyword>
<dbReference type="Gene3D" id="1.20.120.20">
    <property type="entry name" value="Apolipoprotein"/>
    <property type="match status" value="1"/>
</dbReference>